<reference evidence="7" key="2">
    <citation type="submission" date="2021-04" db="EMBL/GenBank/DDBJ databases">
        <title>Brevibacillus composti FJAT-54423, complete genome.</title>
        <authorList>
            <person name="Tang R."/>
        </authorList>
    </citation>
    <scope>NUCLEOTIDE SEQUENCE</scope>
    <source>
        <strain evidence="7">FJAT-54424</strain>
    </source>
</reference>
<evidence type="ECO:0000256" key="2">
    <source>
        <dbReference type="ARBA" id="ARBA00023125"/>
    </source>
</evidence>
<dbReference type="InterPro" id="IPR009057">
    <property type="entry name" value="Homeodomain-like_sf"/>
</dbReference>
<dbReference type="PANTHER" id="PTHR30514:SF10">
    <property type="entry name" value="MURR_RPIR FAMILY TRANSCRIPTIONAL REGULATOR"/>
    <property type="match status" value="1"/>
</dbReference>
<dbReference type="CDD" id="cd05013">
    <property type="entry name" value="SIS_RpiR"/>
    <property type="match status" value="1"/>
</dbReference>
<dbReference type="Proteomes" id="UP000595847">
    <property type="component" value="Chromosome"/>
</dbReference>
<dbReference type="InterPro" id="IPR036388">
    <property type="entry name" value="WH-like_DNA-bd_sf"/>
</dbReference>
<dbReference type="Gene3D" id="3.40.50.10490">
    <property type="entry name" value="Glucose-6-phosphate isomerase like protein, domain 1"/>
    <property type="match status" value="1"/>
</dbReference>
<protein>
    <submittedName>
        <fullName evidence="6">MurR/RpiR family transcriptional regulator</fullName>
    </submittedName>
</protein>
<dbReference type="InterPro" id="IPR047640">
    <property type="entry name" value="RpiR-like"/>
</dbReference>
<name>A0A7T5EMK8_9BACL</name>
<dbReference type="SUPFAM" id="SSF46689">
    <property type="entry name" value="Homeodomain-like"/>
    <property type="match status" value="1"/>
</dbReference>
<dbReference type="AlphaFoldDB" id="A0A7T5EMK8"/>
<dbReference type="GO" id="GO:0003700">
    <property type="term" value="F:DNA-binding transcription factor activity"/>
    <property type="evidence" value="ECO:0007669"/>
    <property type="project" value="InterPro"/>
</dbReference>
<dbReference type="InterPro" id="IPR001347">
    <property type="entry name" value="SIS_dom"/>
</dbReference>
<evidence type="ECO:0000259" key="5">
    <source>
        <dbReference type="PROSITE" id="PS51464"/>
    </source>
</evidence>
<evidence type="ECO:0000313" key="6">
    <source>
        <dbReference type="EMBL" id="QQE75364.1"/>
    </source>
</evidence>
<evidence type="ECO:0000256" key="3">
    <source>
        <dbReference type="ARBA" id="ARBA00023163"/>
    </source>
</evidence>
<dbReference type="SUPFAM" id="SSF53697">
    <property type="entry name" value="SIS domain"/>
    <property type="match status" value="1"/>
</dbReference>
<evidence type="ECO:0000313" key="7">
    <source>
        <dbReference type="EMBL" id="QUO42390.1"/>
    </source>
</evidence>
<dbReference type="GO" id="GO:0003677">
    <property type="term" value="F:DNA binding"/>
    <property type="evidence" value="ECO:0007669"/>
    <property type="project" value="UniProtKB-KW"/>
</dbReference>
<dbReference type="Pfam" id="PF01418">
    <property type="entry name" value="HTH_6"/>
    <property type="match status" value="1"/>
</dbReference>
<evidence type="ECO:0000259" key="4">
    <source>
        <dbReference type="PROSITE" id="PS51071"/>
    </source>
</evidence>
<dbReference type="Gene3D" id="1.10.10.10">
    <property type="entry name" value="Winged helix-like DNA-binding domain superfamily/Winged helix DNA-binding domain"/>
    <property type="match status" value="1"/>
</dbReference>
<evidence type="ECO:0000256" key="1">
    <source>
        <dbReference type="ARBA" id="ARBA00023015"/>
    </source>
</evidence>
<dbReference type="InterPro" id="IPR035472">
    <property type="entry name" value="RpiR-like_SIS"/>
</dbReference>
<dbReference type="PROSITE" id="PS51071">
    <property type="entry name" value="HTH_RPIR"/>
    <property type="match status" value="1"/>
</dbReference>
<dbReference type="GO" id="GO:1901135">
    <property type="term" value="P:carbohydrate derivative metabolic process"/>
    <property type="evidence" value="ECO:0007669"/>
    <property type="project" value="InterPro"/>
</dbReference>
<proteinExistence type="predicted"/>
<keyword evidence="9" id="KW-1185">Reference proteome</keyword>
<dbReference type="EMBL" id="CP073708">
    <property type="protein sequence ID" value="QUO42390.1"/>
    <property type="molecule type" value="Genomic_DNA"/>
</dbReference>
<gene>
    <name evidence="6" type="ORF">JD108_05425</name>
    <name evidence="7" type="ORF">KDJ56_05105</name>
</gene>
<dbReference type="Pfam" id="PF01380">
    <property type="entry name" value="SIS"/>
    <property type="match status" value="1"/>
</dbReference>
<keyword evidence="1" id="KW-0805">Transcription regulation</keyword>
<evidence type="ECO:0000313" key="8">
    <source>
        <dbReference type="Proteomes" id="UP000595847"/>
    </source>
</evidence>
<feature type="domain" description="HTH rpiR-type" evidence="4">
    <location>
        <begin position="3"/>
        <end position="79"/>
    </location>
</feature>
<dbReference type="PROSITE" id="PS51464">
    <property type="entry name" value="SIS"/>
    <property type="match status" value="1"/>
</dbReference>
<evidence type="ECO:0000313" key="9">
    <source>
        <dbReference type="Proteomes" id="UP000677234"/>
    </source>
</evidence>
<dbReference type="InterPro" id="IPR046348">
    <property type="entry name" value="SIS_dom_sf"/>
</dbReference>
<dbReference type="Proteomes" id="UP000677234">
    <property type="component" value="Chromosome"/>
</dbReference>
<dbReference type="GO" id="GO:0097367">
    <property type="term" value="F:carbohydrate derivative binding"/>
    <property type="evidence" value="ECO:0007669"/>
    <property type="project" value="InterPro"/>
</dbReference>
<dbReference type="RefSeq" id="WP_198828893.1">
    <property type="nucleotide sequence ID" value="NZ_CP066308.1"/>
</dbReference>
<accession>A0A7T5EMK8</accession>
<dbReference type="EMBL" id="CP066308">
    <property type="protein sequence ID" value="QQE75364.1"/>
    <property type="molecule type" value="Genomic_DNA"/>
</dbReference>
<feature type="domain" description="SIS" evidence="5">
    <location>
        <begin position="125"/>
        <end position="265"/>
    </location>
</feature>
<reference evidence="6 8" key="1">
    <citation type="submission" date="2020-12" db="EMBL/GenBank/DDBJ databases">
        <title>strain FJAT-54423T represents a novel species of the genus Brevibacillus.</title>
        <authorList>
            <person name="Tang R."/>
        </authorList>
    </citation>
    <scope>NUCLEOTIDE SEQUENCE [LARGE SCALE GENOMIC DNA]</scope>
    <source>
        <strain evidence="6 8">FJAT-54423</strain>
    </source>
</reference>
<dbReference type="PANTHER" id="PTHR30514">
    <property type="entry name" value="GLUCOKINASE"/>
    <property type="match status" value="1"/>
</dbReference>
<dbReference type="InterPro" id="IPR000281">
    <property type="entry name" value="HTH_RpiR"/>
</dbReference>
<keyword evidence="2" id="KW-0238">DNA-binding</keyword>
<dbReference type="KEGG" id="bcop:JD108_05425"/>
<keyword evidence="3" id="KW-0804">Transcription</keyword>
<sequence length="284" mass="31018">MLSGGLLRIREYLQTIKPSERSVAEYILEHPREVIRLSIKELAERSNASPAAIIRMCKNMGLEGFPELKIRIAADLQSPSGGEEEYKEIRPTDDIPTLMESVTANHIYSLRETLKVLDPLAVEQAVQAVFRARRIDFFGVGASQLIAQDAQQKFLRINKPATAHADAHLQITSAVTLTDQDVAVGISNSGETRQVLSAIRRAREAGAVTIGITKFGQNSLAGLVDIHLSTISSEADMRSAATSSRIAQLAVIDMIFMGVAAQSYESAVSSLRKTRQAVLAEFRT</sequence>
<organism evidence="6 8">
    <name type="scientific">Brevibacillus composti</name>
    <dbReference type="NCBI Taxonomy" id="2796470"/>
    <lineage>
        <taxon>Bacteria</taxon>
        <taxon>Bacillati</taxon>
        <taxon>Bacillota</taxon>
        <taxon>Bacilli</taxon>
        <taxon>Bacillales</taxon>
        <taxon>Paenibacillaceae</taxon>
        <taxon>Brevibacillus</taxon>
    </lineage>
</organism>